<dbReference type="Proteomes" id="UP000503251">
    <property type="component" value="Chromosome"/>
</dbReference>
<evidence type="ECO:0000313" key="1">
    <source>
        <dbReference type="EMBL" id="QJT07685.1"/>
    </source>
</evidence>
<reference evidence="2 3" key="1">
    <citation type="submission" date="2018-06" db="EMBL/GenBank/DDBJ databases">
        <title>Complete genome of Desulfovibrio marinus P48SEP.</title>
        <authorList>
            <person name="Crispim J.S."/>
            <person name="Vidigal P.M.P."/>
            <person name="Silva L.C.F."/>
            <person name="Araujo L.C."/>
            <person name="Laguardia C.N."/>
            <person name="Dias R.S."/>
            <person name="Sousa M.P."/>
            <person name="Paula S.O."/>
            <person name="Silva C."/>
        </authorList>
    </citation>
    <scope>NUCLEOTIDE SEQUENCE [LARGE SCALE GENOMIC DNA]</scope>
    <source>
        <strain evidence="2 3">P48SEP</strain>
    </source>
</reference>
<evidence type="ECO:0000313" key="3">
    <source>
        <dbReference type="Proteomes" id="UP000434052"/>
    </source>
</evidence>
<dbReference type="EMBL" id="CP039543">
    <property type="protein sequence ID" value="QJT07685.1"/>
    <property type="molecule type" value="Genomic_DNA"/>
</dbReference>
<dbReference type="Proteomes" id="UP000434052">
    <property type="component" value="Unassembled WGS sequence"/>
</dbReference>
<sequence>MQRAISLLDGASIETDEIVWTNGDTEGFTPFDTPMTLEYAEQYAFPDKGIYGDRRPWAFFPEAGEDKLGRFHPVRLESD</sequence>
<reference evidence="1 4" key="2">
    <citation type="submission" date="2019-04" db="EMBL/GenBank/DDBJ databases">
        <title>Isolation and culture of sulfate reducing bacteria from the cold seep of the South China Sea.</title>
        <authorList>
            <person name="Sun C."/>
            <person name="Liu R."/>
        </authorList>
    </citation>
    <scope>NUCLEOTIDE SEQUENCE [LARGE SCALE GENOMIC DNA]</scope>
    <source>
        <strain evidence="1 4">CS1</strain>
    </source>
</reference>
<dbReference type="AlphaFoldDB" id="A0A6P1ZFD0"/>
<name>A0A6P1ZFD0_9BACT</name>
<protein>
    <submittedName>
        <fullName evidence="2">Uncharacterized protein</fullName>
    </submittedName>
</protein>
<dbReference type="RefSeq" id="WP_144306405.1">
    <property type="nucleotide sequence ID" value="NZ_CP039543.1"/>
</dbReference>
<evidence type="ECO:0000313" key="2">
    <source>
        <dbReference type="EMBL" id="TVM32042.1"/>
    </source>
</evidence>
<organism evidence="2 3">
    <name type="scientific">Oceanidesulfovibrio marinus</name>
    <dbReference type="NCBI Taxonomy" id="370038"/>
    <lineage>
        <taxon>Bacteria</taxon>
        <taxon>Pseudomonadati</taxon>
        <taxon>Thermodesulfobacteriota</taxon>
        <taxon>Desulfovibrionia</taxon>
        <taxon>Desulfovibrionales</taxon>
        <taxon>Desulfovibrionaceae</taxon>
        <taxon>Oceanidesulfovibrio</taxon>
    </lineage>
</organism>
<dbReference type="EMBL" id="QMIF01000012">
    <property type="protein sequence ID" value="TVM32042.1"/>
    <property type="molecule type" value="Genomic_DNA"/>
</dbReference>
<dbReference type="OrthoDB" id="7947929at2"/>
<keyword evidence="4" id="KW-1185">Reference proteome</keyword>
<evidence type="ECO:0000313" key="4">
    <source>
        <dbReference type="Proteomes" id="UP000503251"/>
    </source>
</evidence>
<proteinExistence type="predicted"/>
<gene>
    <name evidence="2" type="ORF">DQK91_16030</name>
    <name evidence="1" type="ORF">E8L03_01535</name>
</gene>
<accession>A0A6P1ZFD0</accession>